<sequence length="96" mass="10036">MARAVQFAACEHIGVSTIQTLSEATGLINNVEPYSPGRTLKPVKTSSLFSIDVVGPKASSQGSCHTMLQAAQSGNYLVSCSVLLPKCTAMGHDLPD</sequence>
<evidence type="ECO:0000313" key="1">
    <source>
        <dbReference type="EMBL" id="SMQ52374.1"/>
    </source>
</evidence>
<protein>
    <submittedName>
        <fullName evidence="1">Uncharacterized protein</fullName>
    </submittedName>
</protein>
<name>A0A1X7RY53_ZYMT9</name>
<organism evidence="1 2">
    <name type="scientific">Zymoseptoria tritici (strain ST99CH_3D7)</name>
    <dbReference type="NCBI Taxonomy" id="1276538"/>
    <lineage>
        <taxon>Eukaryota</taxon>
        <taxon>Fungi</taxon>
        <taxon>Dikarya</taxon>
        <taxon>Ascomycota</taxon>
        <taxon>Pezizomycotina</taxon>
        <taxon>Dothideomycetes</taxon>
        <taxon>Dothideomycetidae</taxon>
        <taxon>Mycosphaerellales</taxon>
        <taxon>Mycosphaerellaceae</taxon>
        <taxon>Zymoseptoria</taxon>
    </lineage>
</organism>
<proteinExistence type="predicted"/>
<accession>A0A1X7RY53</accession>
<dbReference type="AlphaFoldDB" id="A0A1X7RY53"/>
<gene>
    <name evidence="1" type="ORF">ZT3D7_G7527</name>
</gene>
<keyword evidence="2" id="KW-1185">Reference proteome</keyword>
<dbReference type="EMBL" id="LT853698">
    <property type="protein sequence ID" value="SMQ52374.1"/>
    <property type="molecule type" value="Genomic_DNA"/>
</dbReference>
<reference evidence="1 2" key="1">
    <citation type="submission" date="2016-06" db="EMBL/GenBank/DDBJ databases">
        <authorList>
            <person name="Kjaerup R.B."/>
            <person name="Dalgaard T.S."/>
            <person name="Juul-Madsen H.R."/>
        </authorList>
    </citation>
    <scope>NUCLEOTIDE SEQUENCE [LARGE SCALE GENOMIC DNA]</scope>
</reference>
<evidence type="ECO:0000313" key="2">
    <source>
        <dbReference type="Proteomes" id="UP000215127"/>
    </source>
</evidence>
<dbReference type="Proteomes" id="UP000215127">
    <property type="component" value="Chromosome 7"/>
</dbReference>